<dbReference type="Pfam" id="PF04964">
    <property type="entry name" value="Flp_Fap"/>
    <property type="match status" value="1"/>
</dbReference>
<keyword evidence="1" id="KW-1133">Transmembrane helix</keyword>
<dbReference type="EMBL" id="JAFMNX010000001">
    <property type="protein sequence ID" value="MBS9719247.1"/>
    <property type="molecule type" value="Genomic_DNA"/>
</dbReference>
<gene>
    <name evidence="2" type="ORF">JYU29_00930</name>
</gene>
<keyword evidence="1" id="KW-0812">Transmembrane</keyword>
<protein>
    <submittedName>
        <fullName evidence="2">Flp family type IVb pilin</fullName>
    </submittedName>
</protein>
<proteinExistence type="predicted"/>
<sequence length="60" mass="6264">MSKIFARFAKDESGATAIEYGLIAALIALAIIAGATTLGNSLNNQFTFLGTKLSNSQTAR</sequence>
<name>A0ABS5RU43_9HYPH</name>
<evidence type="ECO:0000313" key="3">
    <source>
        <dbReference type="Proteomes" id="UP001297272"/>
    </source>
</evidence>
<dbReference type="InterPro" id="IPR007047">
    <property type="entry name" value="Flp_Fap"/>
</dbReference>
<dbReference type="RefSeq" id="WP_213982917.1">
    <property type="nucleotide sequence ID" value="NZ_JAFMNX010000001.1"/>
</dbReference>
<reference evidence="2 3" key="1">
    <citation type="submission" date="2021-03" db="EMBL/GenBank/DDBJ databases">
        <title>Tianweitania aestuarii sp. nov., isolated from a tidal flat.</title>
        <authorList>
            <person name="Park S."/>
            <person name="Yoon J.-H."/>
        </authorList>
    </citation>
    <scope>NUCLEOTIDE SEQUENCE [LARGE SCALE GENOMIC DNA]</scope>
    <source>
        <strain evidence="2 3">BSSL-BM11</strain>
    </source>
</reference>
<accession>A0ABS5RU43</accession>
<keyword evidence="3" id="KW-1185">Reference proteome</keyword>
<dbReference type="Proteomes" id="UP001297272">
    <property type="component" value="Unassembled WGS sequence"/>
</dbReference>
<feature type="transmembrane region" description="Helical" evidence="1">
    <location>
        <begin position="20"/>
        <end position="39"/>
    </location>
</feature>
<evidence type="ECO:0000256" key="1">
    <source>
        <dbReference type="SAM" id="Phobius"/>
    </source>
</evidence>
<keyword evidence="1" id="KW-0472">Membrane</keyword>
<organism evidence="2 3">
    <name type="scientific">Tianweitania aestuarii</name>
    <dbReference type="NCBI Taxonomy" id="2814886"/>
    <lineage>
        <taxon>Bacteria</taxon>
        <taxon>Pseudomonadati</taxon>
        <taxon>Pseudomonadota</taxon>
        <taxon>Alphaproteobacteria</taxon>
        <taxon>Hyphomicrobiales</taxon>
        <taxon>Phyllobacteriaceae</taxon>
        <taxon>Tianweitania</taxon>
    </lineage>
</organism>
<evidence type="ECO:0000313" key="2">
    <source>
        <dbReference type="EMBL" id="MBS9719247.1"/>
    </source>
</evidence>
<comment type="caution">
    <text evidence="2">The sequence shown here is derived from an EMBL/GenBank/DDBJ whole genome shotgun (WGS) entry which is preliminary data.</text>
</comment>